<evidence type="ECO:0000313" key="2">
    <source>
        <dbReference type="EMBL" id="POR33384.1"/>
    </source>
</evidence>
<proteinExistence type="predicted"/>
<gene>
    <name evidence="2" type="ORF">TPAR_06416</name>
</gene>
<sequence length="741" mass="83923">MGLSDELFVAVVALIVSVVALSATFMQVLQQYYASASGYSQCNEKVMGKWAKSKARRFSWEELRFEVHFDVPVIFVSPPNNESGPIHGADIFFLDGTQKSLDATMTTSEMDPRKEYERKSTKEKIHTADHERASWLILLYAVQRMEDKSREWQHDQYKDLGPQAHQRYGLPPAPPSLHESHTLTVALQRKRKSWDTMPAFITKPYATTTMCHLIEMMAALGVYWKEFDRKRDRYRAEGNGFMVLGERLSELGLMFSFQVYGKCYFERNRVIPVDEIKELCFGYVPTIYRETLDQRRLGFPSDESQNLSSLQMASRSEIAETLIVIGCNNNTVQYFLNEKRNTTHLFPLSFEILGMLSRTFHIKNSCFTYIPNPTADRWDKRSLSLVKIMESYKELSEVQLPGVARNGVIYGRIAQHMKEILGHHVDGDVTHRLLLLNSLHAALDDADEVLTAKSKESSQSDAARAGRPSMHQRNKAAEKGPRESPEAEKLGRRREMVQDVLRAHIQDVLRLLNDRDDRGSDSQSLLVPDMPPPSPGASRFPGICRSSPPRFEDINEASPEYRQHKYMEVYFHVIRQSVVPHAKISTNRRASVSKESIRRRASIAGAPPGFGLRKRGTGGTHASVAIQTDPGTVRPSTPLHVLGGEVDKLPASPLEHEVVPDDDVGGDENGEELPPQDTESVDGDRPPRRSSLADEPVSHDDIWCTLVFRMICWLMLHDFNKKDVQVSKSELLGSRMPVYIA</sequence>
<reference evidence="2 3" key="1">
    <citation type="submission" date="2018-01" db="EMBL/GenBank/DDBJ databases">
        <title>Harnessing the power of phylogenomics to disentangle the directionality and signatures of interkingdom host jumping in the parasitic fungal genus Tolypocladium.</title>
        <authorList>
            <person name="Quandt C.A."/>
            <person name="Patterson W."/>
            <person name="Spatafora J.W."/>
        </authorList>
    </citation>
    <scope>NUCLEOTIDE SEQUENCE [LARGE SCALE GENOMIC DNA]</scope>
    <source>
        <strain evidence="2 3">NRBC 100945</strain>
    </source>
</reference>
<feature type="region of interest" description="Disordered" evidence="1">
    <location>
        <begin position="602"/>
        <end position="695"/>
    </location>
</feature>
<accession>A0A2S4KT57</accession>
<dbReference type="Proteomes" id="UP000237481">
    <property type="component" value="Unassembled WGS sequence"/>
</dbReference>
<feature type="compositionally biased region" description="Basic and acidic residues" evidence="1">
    <location>
        <begin position="475"/>
        <end position="494"/>
    </location>
</feature>
<comment type="caution">
    <text evidence="2">The sequence shown here is derived from an EMBL/GenBank/DDBJ whole genome shotgun (WGS) entry which is preliminary data.</text>
</comment>
<protein>
    <recommendedName>
        <fullName evidence="4">Modin</fullName>
    </recommendedName>
</protein>
<dbReference type="AlphaFoldDB" id="A0A2S4KT57"/>
<feature type="region of interest" description="Disordered" evidence="1">
    <location>
        <begin position="451"/>
        <end position="494"/>
    </location>
</feature>
<feature type="compositionally biased region" description="Acidic residues" evidence="1">
    <location>
        <begin position="660"/>
        <end position="671"/>
    </location>
</feature>
<name>A0A2S4KT57_9HYPO</name>
<dbReference type="STRING" id="94208.A0A2S4KT57"/>
<keyword evidence="3" id="KW-1185">Reference proteome</keyword>
<dbReference type="OrthoDB" id="5227693at2759"/>
<evidence type="ECO:0000313" key="3">
    <source>
        <dbReference type="Proteomes" id="UP000237481"/>
    </source>
</evidence>
<feature type="region of interest" description="Disordered" evidence="1">
    <location>
        <begin position="513"/>
        <end position="542"/>
    </location>
</feature>
<dbReference type="EMBL" id="PKSG01000689">
    <property type="protein sequence ID" value="POR33384.1"/>
    <property type="molecule type" value="Genomic_DNA"/>
</dbReference>
<evidence type="ECO:0000256" key="1">
    <source>
        <dbReference type="SAM" id="MobiDB-lite"/>
    </source>
</evidence>
<organism evidence="2 3">
    <name type="scientific">Tolypocladium paradoxum</name>
    <dbReference type="NCBI Taxonomy" id="94208"/>
    <lineage>
        <taxon>Eukaryota</taxon>
        <taxon>Fungi</taxon>
        <taxon>Dikarya</taxon>
        <taxon>Ascomycota</taxon>
        <taxon>Pezizomycotina</taxon>
        <taxon>Sordariomycetes</taxon>
        <taxon>Hypocreomycetidae</taxon>
        <taxon>Hypocreales</taxon>
        <taxon>Ophiocordycipitaceae</taxon>
        <taxon>Tolypocladium</taxon>
    </lineage>
</organism>
<evidence type="ECO:0008006" key="4">
    <source>
        <dbReference type="Google" id="ProtNLM"/>
    </source>
</evidence>